<dbReference type="InterPro" id="IPR036814">
    <property type="entry name" value="YqcC-like_sf"/>
</dbReference>
<dbReference type="EMBL" id="FOSC01000014">
    <property type="protein sequence ID" value="SFK27298.1"/>
    <property type="molecule type" value="Genomic_DNA"/>
</dbReference>
<dbReference type="InterPro" id="IPR007384">
    <property type="entry name" value="UCP006257"/>
</dbReference>
<dbReference type="PIRSF" id="PIRSF006257">
    <property type="entry name" value="UCP006257"/>
    <property type="match status" value="1"/>
</dbReference>
<organism evidence="2 3">
    <name type="scientific">Marinobacter persicus</name>
    <dbReference type="NCBI Taxonomy" id="930118"/>
    <lineage>
        <taxon>Bacteria</taxon>
        <taxon>Pseudomonadati</taxon>
        <taxon>Pseudomonadota</taxon>
        <taxon>Gammaproteobacteria</taxon>
        <taxon>Pseudomonadales</taxon>
        <taxon>Marinobacteraceae</taxon>
        <taxon>Marinobacter</taxon>
    </lineage>
</organism>
<evidence type="ECO:0000313" key="2">
    <source>
        <dbReference type="EMBL" id="SFK27298.1"/>
    </source>
</evidence>
<sequence>MSTHEKHLDRVTDGLLKIEIELRELGVWEHEPLPDEAFQSTQPFCLDTMEFPQWVQFVFLDRMKTLVEAGQPLPSVSGIAPMAEEHFRGRPESGHGLIQALEEMDQLLSGR</sequence>
<proteinExistence type="predicted"/>
<accession>A0A1I3Y620</accession>
<dbReference type="InterPro" id="IPR023376">
    <property type="entry name" value="YqcC-like_dom"/>
</dbReference>
<dbReference type="OrthoDB" id="8794567at2"/>
<dbReference type="Pfam" id="PF04287">
    <property type="entry name" value="DUF446"/>
    <property type="match status" value="1"/>
</dbReference>
<evidence type="ECO:0000313" key="3">
    <source>
        <dbReference type="Proteomes" id="UP000199445"/>
    </source>
</evidence>
<dbReference type="Gene3D" id="1.20.1440.40">
    <property type="entry name" value="YqcC-like"/>
    <property type="match status" value="1"/>
</dbReference>
<dbReference type="PANTHER" id="PTHR39586:SF1">
    <property type="entry name" value="CYTOPLASMIC PROTEIN"/>
    <property type="match status" value="1"/>
</dbReference>
<feature type="domain" description="YqcC-like" evidence="1">
    <location>
        <begin position="11"/>
        <end position="107"/>
    </location>
</feature>
<dbReference type="RefSeq" id="WP_091706580.1">
    <property type="nucleotide sequence ID" value="NZ_BMYN01000014.1"/>
</dbReference>
<dbReference type="Proteomes" id="UP000199445">
    <property type="component" value="Unassembled WGS sequence"/>
</dbReference>
<protein>
    <submittedName>
        <fullName evidence="2">Uncharacterized conserved protein YqcC, DUF446 family</fullName>
    </submittedName>
</protein>
<dbReference type="AlphaFoldDB" id="A0A1I3Y620"/>
<dbReference type="PANTHER" id="PTHR39586">
    <property type="entry name" value="CYTOPLASMIC PROTEIN-RELATED"/>
    <property type="match status" value="1"/>
</dbReference>
<evidence type="ECO:0000259" key="1">
    <source>
        <dbReference type="Pfam" id="PF04287"/>
    </source>
</evidence>
<reference evidence="2 3" key="1">
    <citation type="submission" date="2016-10" db="EMBL/GenBank/DDBJ databases">
        <authorList>
            <person name="de Groot N.N."/>
        </authorList>
    </citation>
    <scope>NUCLEOTIDE SEQUENCE [LARGE SCALE GENOMIC DNA]</scope>
    <source>
        <strain evidence="2 3">IBRC-M 10445</strain>
    </source>
</reference>
<dbReference type="GO" id="GO:0044010">
    <property type="term" value="P:single-species biofilm formation"/>
    <property type="evidence" value="ECO:0007669"/>
    <property type="project" value="TreeGrafter"/>
</dbReference>
<keyword evidence="3" id="KW-1185">Reference proteome</keyword>
<dbReference type="SUPFAM" id="SSF158452">
    <property type="entry name" value="YqcC-like"/>
    <property type="match status" value="1"/>
</dbReference>
<name>A0A1I3Y620_9GAMM</name>
<gene>
    <name evidence="2" type="ORF">SAMN05216429_11440</name>
</gene>